<protein>
    <submittedName>
        <fullName evidence="1">Uncharacterized protein</fullName>
    </submittedName>
</protein>
<sequence length="100" mass="10608">MSTSGSVIAEDQPGSRGRLDTAFAALVDGLCDELNGWIVAWAPDASNEQARMLALLGINSPLGERLGANLFRCASTPATDEPYLREWTATLAARINCANV</sequence>
<evidence type="ECO:0000313" key="2">
    <source>
        <dbReference type="Proteomes" id="UP000093902"/>
    </source>
</evidence>
<evidence type="ECO:0000313" key="1">
    <source>
        <dbReference type="EMBL" id="OBB32530.1"/>
    </source>
</evidence>
<comment type="caution">
    <text evidence="1">The sequence shown here is derived from an EMBL/GenBank/DDBJ whole genome shotgun (WGS) entry which is preliminary data.</text>
</comment>
<dbReference type="RefSeq" id="WP_064931039.1">
    <property type="nucleotide sequence ID" value="NZ_LZSO01000012.1"/>
</dbReference>
<dbReference type="EMBL" id="LZSO01000012">
    <property type="protein sequence ID" value="OBB32530.1"/>
    <property type="molecule type" value="Genomic_DNA"/>
</dbReference>
<gene>
    <name evidence="1" type="ORF">A5792_02225</name>
</gene>
<reference evidence="2" key="1">
    <citation type="submission" date="2016-06" db="EMBL/GenBank/DDBJ databases">
        <authorList>
            <person name="Sutton G."/>
            <person name="Brinkac L."/>
            <person name="Sanka R."/>
            <person name="Adams M."/>
            <person name="Lau E."/>
            <person name="Mehaffy C."/>
            <person name="Tameris M."/>
            <person name="Hatherill M."/>
            <person name="Hanekom W."/>
            <person name="Mahomed H."/>
            <person name="Mcshane H."/>
        </authorList>
    </citation>
    <scope>NUCLEOTIDE SEQUENCE [LARGE SCALE GENOMIC DNA]</scope>
    <source>
        <strain evidence="2">852002-51209_SCH5440388</strain>
    </source>
</reference>
<dbReference type="AlphaFoldDB" id="A0A1A0RDF5"/>
<proteinExistence type="predicted"/>
<name>A0A1A0RDF5_MYCPR</name>
<dbReference type="Proteomes" id="UP000093902">
    <property type="component" value="Unassembled WGS sequence"/>
</dbReference>
<dbReference type="OrthoDB" id="3627020at2"/>
<organism evidence="1 2">
    <name type="scientific">Mycolicibacterium peregrinum</name>
    <name type="common">Mycobacterium peregrinum</name>
    <dbReference type="NCBI Taxonomy" id="43304"/>
    <lineage>
        <taxon>Bacteria</taxon>
        <taxon>Bacillati</taxon>
        <taxon>Actinomycetota</taxon>
        <taxon>Actinomycetes</taxon>
        <taxon>Mycobacteriales</taxon>
        <taxon>Mycobacteriaceae</taxon>
        <taxon>Mycolicibacterium</taxon>
    </lineage>
</organism>
<accession>A0A1A0RDF5</accession>